<accession>A0A1X2GG45</accession>
<dbReference type="PANTHER" id="PTHR44099:SF4">
    <property type="entry name" value="RABCONNECTIN-3B, ISOFORM A"/>
    <property type="match status" value="1"/>
</dbReference>
<feature type="repeat" description="WD" evidence="3">
    <location>
        <begin position="1186"/>
        <end position="1218"/>
    </location>
</feature>
<evidence type="ECO:0000256" key="3">
    <source>
        <dbReference type="PROSITE-ProRule" id="PRU00221"/>
    </source>
</evidence>
<keyword evidence="6" id="KW-1185">Reference proteome</keyword>
<feature type="compositionally biased region" description="Low complexity" evidence="4">
    <location>
        <begin position="941"/>
        <end position="967"/>
    </location>
</feature>
<evidence type="ECO:0000313" key="5">
    <source>
        <dbReference type="EMBL" id="ORX52846.1"/>
    </source>
</evidence>
<dbReference type="Proteomes" id="UP000242146">
    <property type="component" value="Unassembled WGS sequence"/>
</dbReference>
<dbReference type="InterPro" id="IPR001680">
    <property type="entry name" value="WD40_rpt"/>
</dbReference>
<organism evidence="5 6">
    <name type="scientific">Hesseltinella vesiculosa</name>
    <dbReference type="NCBI Taxonomy" id="101127"/>
    <lineage>
        <taxon>Eukaryota</taxon>
        <taxon>Fungi</taxon>
        <taxon>Fungi incertae sedis</taxon>
        <taxon>Mucoromycota</taxon>
        <taxon>Mucoromycotina</taxon>
        <taxon>Mucoromycetes</taxon>
        <taxon>Mucorales</taxon>
        <taxon>Cunninghamellaceae</taxon>
        <taxon>Hesseltinella</taxon>
    </lineage>
</organism>
<keyword evidence="1 3" id="KW-0853">WD repeat</keyword>
<dbReference type="PANTHER" id="PTHR44099">
    <property type="entry name" value="RABCONNECTIN-3B, ISOFORM A"/>
    <property type="match status" value="1"/>
</dbReference>
<evidence type="ECO:0000256" key="4">
    <source>
        <dbReference type="SAM" id="MobiDB-lite"/>
    </source>
</evidence>
<reference evidence="5 6" key="1">
    <citation type="submission" date="2016-07" db="EMBL/GenBank/DDBJ databases">
        <title>Pervasive Adenine N6-methylation of Active Genes in Fungi.</title>
        <authorList>
            <consortium name="DOE Joint Genome Institute"/>
            <person name="Mondo S.J."/>
            <person name="Dannebaum R.O."/>
            <person name="Kuo R.C."/>
            <person name="Labutti K."/>
            <person name="Haridas S."/>
            <person name="Kuo A."/>
            <person name="Salamov A."/>
            <person name="Ahrendt S.R."/>
            <person name="Lipzen A."/>
            <person name="Sullivan W."/>
            <person name="Andreopoulos W.B."/>
            <person name="Clum A."/>
            <person name="Lindquist E."/>
            <person name="Daum C."/>
            <person name="Ramamoorthy G.K."/>
            <person name="Gryganskyi A."/>
            <person name="Culley D."/>
            <person name="Magnuson J.K."/>
            <person name="James T.Y."/>
            <person name="O'Malley M.A."/>
            <person name="Stajich J.E."/>
            <person name="Spatafora J.W."/>
            <person name="Visel A."/>
            <person name="Grigoriev I.V."/>
        </authorList>
    </citation>
    <scope>NUCLEOTIDE SEQUENCE [LARGE SCALE GENOMIC DNA]</scope>
    <source>
        <strain evidence="5 6">NRRL 3301</strain>
    </source>
</reference>
<dbReference type="InterPro" id="IPR036322">
    <property type="entry name" value="WD40_repeat_dom_sf"/>
</dbReference>
<dbReference type="PROSITE" id="PS50294">
    <property type="entry name" value="WD_REPEATS_REGION"/>
    <property type="match status" value="1"/>
</dbReference>
<dbReference type="PROSITE" id="PS00678">
    <property type="entry name" value="WD_REPEATS_1"/>
    <property type="match status" value="1"/>
</dbReference>
<dbReference type="InterPro" id="IPR049916">
    <property type="entry name" value="WDR72-like"/>
</dbReference>
<keyword evidence="2" id="KW-0677">Repeat</keyword>
<name>A0A1X2GG45_9FUNG</name>
<proteinExistence type="predicted"/>
<evidence type="ECO:0000256" key="1">
    <source>
        <dbReference type="ARBA" id="ARBA00022574"/>
    </source>
</evidence>
<dbReference type="EMBL" id="MCGT01000017">
    <property type="protein sequence ID" value="ORX52846.1"/>
    <property type="molecule type" value="Genomic_DNA"/>
</dbReference>
<dbReference type="SUPFAM" id="SSF50978">
    <property type="entry name" value="WD40 repeat-like"/>
    <property type="match status" value="2"/>
</dbReference>
<dbReference type="SMART" id="SM00320">
    <property type="entry name" value="WD40"/>
    <property type="match status" value="6"/>
</dbReference>
<evidence type="ECO:0000256" key="2">
    <source>
        <dbReference type="ARBA" id="ARBA00022737"/>
    </source>
</evidence>
<dbReference type="STRING" id="101127.A0A1X2GG45"/>
<sequence length="1289" mass="142313">MASASLHLPLVAWHQYINHEKVTCLTFRYPFVYIGQSNGHIWVYTLTDTQFQAKFLFTGHTQSVTALCVLETKPHGQLELTLVSADASGEIAKWNVLDGRCQLVNNILCNVPTQLKVFSQLSDEYIYCCGQCSEIYILSASTLEVVRVWGGHPNWVVCTSYFDPLDQRTRLMTCTTDGQLDRWDVDLSNMTLLKVREDIKHNMTQIVECGDSAVDLMYDPSLSLLILVTRHKVLGFQLDGEHKEYVLHFPLHADEQDLLAEWAGAHIIDSKQLFAWTNKGNVSIYQLEPPNCANQDTLQNFASANLISSYTLLDDSCCCMTVICPMEDRKIALLTLLNRDDSNIFCLDRILLSTTSSAKAITRDNAQSLASIWPIQPTQNESVITTTIPVSSNHLAIGYASGTITVIPLSIAMLSLNEMPKHIEQRQDTRIFERAHDGKVTCLLVPDHVGSDPKHLLSGGRDGCVKIWNLINGKFVASFAAHASPIKSFVEPAEQCDAKIRSCVVSIAYDNSIALISVESMTCLYIIPGYQYPLTWIQWRAAEDLVLLGYGNGSVSVWELQAGYLDRMLDSKTSRLVKQDDRWPINYLDQPTSRKQNANLTVQARSVTSTSSDMFTKSLMAQVFTVNIRRLAFELKQPNEAYAKQLQIVPSMSTSSMDTHSANATVPILSPPPQPSSSSLFIASMSSPNTNASHYAPEKLDPLDIRLDDDLDNAQIGSKRNDHRLAKRELGSAVMSALLTKGIEPSLESHCQQQWMMPDEPSRQSGLSFAIKGPQSYMSMLVPTQDQRQSWSNSATVTAMRLLSIAFLMDAVDADGTTMGRLASYFAALPDKVGPSWISPSLPFLCRHWQDEKARRLFSFNVTQLDEASFHDLVNYWRTFLPISSTKNDADMQAMMTRATIVLGLIGCDNPGLLEDSVRKDTALSLTLLLSDGDIMDMPVTHSHSTTSSSTAGTAQTGSSSHTTGVTSDMSMQLTKLTASMQLLSEGCQTWETYINTSNVLRTIFAYASSNVTAKQQATGSSGTASQSPATSSMTLTGETLPLLAAMPVHLRQTVRQYAKQAIFTFARNDHVPLVIGTLIYDIIHTKSIHKCLGHLSIISSFTRKNPMLIYGHVHQVIEAVVKTLDPNVPHMRESVVQSATSIIHDLVKIYPIVDFSHGSQKLIVGTPEGATIVYDLLTATRSAVFEGHTGSISAVKFSPDTKFVATCSLGDSTVRVWYTSVSLLGMFTSSFQSQGSRHGGISSQKSYKIFSFALPDTIGNDPASVNFEWPSNRCVKLLVKEAVMSFNV</sequence>
<dbReference type="OrthoDB" id="338622at2759"/>
<dbReference type="InterPro" id="IPR015943">
    <property type="entry name" value="WD40/YVTN_repeat-like_dom_sf"/>
</dbReference>
<dbReference type="Pfam" id="PF00400">
    <property type="entry name" value="WD40"/>
    <property type="match status" value="2"/>
</dbReference>
<dbReference type="InterPro" id="IPR019775">
    <property type="entry name" value="WD40_repeat_CS"/>
</dbReference>
<feature type="repeat" description="WD" evidence="3">
    <location>
        <begin position="433"/>
        <end position="478"/>
    </location>
</feature>
<dbReference type="Gene3D" id="2.130.10.10">
    <property type="entry name" value="YVTN repeat-like/Quinoprotein amine dehydrogenase"/>
    <property type="match status" value="3"/>
</dbReference>
<feature type="region of interest" description="Disordered" evidence="4">
    <location>
        <begin position="940"/>
        <end position="967"/>
    </location>
</feature>
<protein>
    <submittedName>
        <fullName evidence="5">WD40 repeat-like protein</fullName>
    </submittedName>
</protein>
<evidence type="ECO:0000313" key="6">
    <source>
        <dbReference type="Proteomes" id="UP000242146"/>
    </source>
</evidence>
<dbReference type="PROSITE" id="PS50082">
    <property type="entry name" value="WD_REPEATS_2"/>
    <property type="match status" value="2"/>
</dbReference>
<dbReference type="GO" id="GO:0005737">
    <property type="term" value="C:cytoplasm"/>
    <property type="evidence" value="ECO:0007669"/>
    <property type="project" value="TreeGrafter"/>
</dbReference>
<gene>
    <name evidence="5" type="ORF">DM01DRAFT_1408167</name>
</gene>
<comment type="caution">
    <text evidence="5">The sequence shown here is derived from an EMBL/GenBank/DDBJ whole genome shotgun (WGS) entry which is preliminary data.</text>
</comment>